<gene>
    <name evidence="1" type="ORF">S01H1_62323</name>
</gene>
<evidence type="ECO:0000313" key="1">
    <source>
        <dbReference type="EMBL" id="GAG40652.1"/>
    </source>
</evidence>
<dbReference type="EMBL" id="BARS01040930">
    <property type="protein sequence ID" value="GAG40652.1"/>
    <property type="molecule type" value="Genomic_DNA"/>
</dbReference>
<comment type="caution">
    <text evidence="1">The sequence shown here is derived from an EMBL/GenBank/DDBJ whole genome shotgun (WGS) entry which is preliminary data.</text>
</comment>
<proteinExistence type="predicted"/>
<name>X0XZR0_9ZZZZ</name>
<sequence>LSHIWAQSSSIEGEADDETGADYLTQYPSLSIEIAFWTRFETRMPCVSTYT</sequence>
<accession>X0XZR0</accession>
<dbReference type="AlphaFoldDB" id="X0XZR0"/>
<feature type="non-terminal residue" evidence="1">
    <location>
        <position position="1"/>
    </location>
</feature>
<protein>
    <submittedName>
        <fullName evidence="1">Uncharacterized protein</fullName>
    </submittedName>
</protein>
<organism evidence="1">
    <name type="scientific">marine sediment metagenome</name>
    <dbReference type="NCBI Taxonomy" id="412755"/>
    <lineage>
        <taxon>unclassified sequences</taxon>
        <taxon>metagenomes</taxon>
        <taxon>ecological metagenomes</taxon>
    </lineage>
</organism>
<reference evidence="1" key="1">
    <citation type="journal article" date="2014" name="Front. Microbiol.">
        <title>High frequency of phylogenetically diverse reductive dehalogenase-homologous genes in deep subseafloor sedimentary metagenomes.</title>
        <authorList>
            <person name="Kawai M."/>
            <person name="Futagami T."/>
            <person name="Toyoda A."/>
            <person name="Takaki Y."/>
            <person name="Nishi S."/>
            <person name="Hori S."/>
            <person name="Arai W."/>
            <person name="Tsubouchi T."/>
            <person name="Morono Y."/>
            <person name="Uchiyama I."/>
            <person name="Ito T."/>
            <person name="Fujiyama A."/>
            <person name="Inagaki F."/>
            <person name="Takami H."/>
        </authorList>
    </citation>
    <scope>NUCLEOTIDE SEQUENCE</scope>
    <source>
        <strain evidence="1">Expedition CK06-06</strain>
    </source>
</reference>